<comment type="caution">
    <text evidence="3">The sequence shown here is derived from an EMBL/GenBank/DDBJ whole genome shotgun (WGS) entry which is preliminary data.</text>
</comment>
<sequence length="223" mass="23738">MGKRNALLAIAAVCAALYGLLLAGVATGAPWVAAFDSTVQGAVFPLRQDALTPAIAFTTELSDTVPCLIVAAAMLAYLLVRRQQRAASIYLGTLVVTYLLVEGTKFALSRPRPIGMNLIEFPWNASFPSGHTFVAVVAVGLAVFVLLKLHPRWPRPARTALAVAAVLWVAYIGFTRVYLGVHWPSDVLGSLLLCGGVALPVAALLWPRVVDRPLKTVPSEKVG</sequence>
<feature type="transmembrane region" description="Helical" evidence="1">
    <location>
        <begin position="159"/>
        <end position="181"/>
    </location>
</feature>
<feature type="transmembrane region" description="Helical" evidence="1">
    <location>
        <begin position="128"/>
        <end position="147"/>
    </location>
</feature>
<dbReference type="CDD" id="cd03392">
    <property type="entry name" value="PAP2_like_2"/>
    <property type="match status" value="1"/>
</dbReference>
<dbReference type="OrthoDB" id="5289372at2"/>
<feature type="transmembrane region" description="Helical" evidence="1">
    <location>
        <begin position="50"/>
        <end position="80"/>
    </location>
</feature>
<feature type="domain" description="Phosphatidic acid phosphatase type 2/haloperoxidase" evidence="2">
    <location>
        <begin position="86"/>
        <end position="202"/>
    </location>
</feature>
<keyword evidence="1" id="KW-0472">Membrane</keyword>
<dbReference type="InterPro" id="IPR036938">
    <property type="entry name" value="PAP2/HPO_sf"/>
</dbReference>
<protein>
    <submittedName>
        <fullName evidence="3">Phosphatase PAP2 family protein</fullName>
    </submittedName>
</protein>
<dbReference type="PANTHER" id="PTHR14969:SF13">
    <property type="entry name" value="AT30094P"/>
    <property type="match status" value="1"/>
</dbReference>
<dbReference type="SMART" id="SM00014">
    <property type="entry name" value="acidPPc"/>
    <property type="match status" value="1"/>
</dbReference>
<proteinExistence type="predicted"/>
<name>A0A4T9T715_9ACTN</name>
<dbReference type="Pfam" id="PF01569">
    <property type="entry name" value="PAP2"/>
    <property type="match status" value="1"/>
</dbReference>
<keyword evidence="1" id="KW-0812">Transmembrane</keyword>
<keyword evidence="1" id="KW-1133">Transmembrane helix</keyword>
<evidence type="ECO:0000313" key="4">
    <source>
        <dbReference type="Proteomes" id="UP000309454"/>
    </source>
</evidence>
<reference evidence="3 4" key="1">
    <citation type="submission" date="2019-04" db="EMBL/GenBank/DDBJ databases">
        <title>Microbes associate with the intestines of laboratory mice.</title>
        <authorList>
            <person name="Navarre W."/>
            <person name="Wong E."/>
            <person name="Huang K.C."/>
            <person name="Tropini C."/>
            <person name="Ng K."/>
            <person name="Yu B."/>
        </authorList>
    </citation>
    <scope>NUCLEOTIDE SEQUENCE [LARGE SCALE GENOMIC DNA]</scope>
    <source>
        <strain evidence="3 4">NM48_B13</strain>
    </source>
</reference>
<organism evidence="3 4">
    <name type="scientific">Parvibacter caecicola</name>
    <dbReference type="NCBI Taxonomy" id="747645"/>
    <lineage>
        <taxon>Bacteria</taxon>
        <taxon>Bacillati</taxon>
        <taxon>Actinomycetota</taxon>
        <taxon>Coriobacteriia</taxon>
        <taxon>Coriobacteriales</taxon>
        <taxon>Coriobacteriaceae</taxon>
        <taxon>Parvibacter</taxon>
    </lineage>
</organism>
<dbReference type="Proteomes" id="UP000309454">
    <property type="component" value="Unassembled WGS sequence"/>
</dbReference>
<dbReference type="InterPro" id="IPR000326">
    <property type="entry name" value="PAP2/HPO"/>
</dbReference>
<gene>
    <name evidence="3" type="ORF">E5982_07785</name>
</gene>
<accession>A0A4T9T715</accession>
<feature type="transmembrane region" description="Helical" evidence="1">
    <location>
        <begin position="87"/>
        <end position="108"/>
    </location>
</feature>
<dbReference type="SUPFAM" id="SSF48317">
    <property type="entry name" value="Acid phosphatase/Vanadium-dependent haloperoxidase"/>
    <property type="match status" value="1"/>
</dbReference>
<dbReference type="EMBL" id="SSTM01000005">
    <property type="protein sequence ID" value="TJW09967.1"/>
    <property type="molecule type" value="Genomic_DNA"/>
</dbReference>
<dbReference type="RefSeq" id="WP_136846029.1">
    <property type="nucleotide sequence ID" value="NZ_SSTM01000005.1"/>
</dbReference>
<dbReference type="Gene3D" id="1.20.144.10">
    <property type="entry name" value="Phosphatidic acid phosphatase type 2/haloperoxidase"/>
    <property type="match status" value="1"/>
</dbReference>
<evidence type="ECO:0000256" key="1">
    <source>
        <dbReference type="SAM" id="Phobius"/>
    </source>
</evidence>
<evidence type="ECO:0000259" key="2">
    <source>
        <dbReference type="SMART" id="SM00014"/>
    </source>
</evidence>
<dbReference type="PANTHER" id="PTHR14969">
    <property type="entry name" value="SPHINGOSINE-1-PHOSPHATE PHOSPHOHYDROLASE"/>
    <property type="match status" value="1"/>
</dbReference>
<feature type="transmembrane region" description="Helical" evidence="1">
    <location>
        <begin position="187"/>
        <end position="206"/>
    </location>
</feature>
<evidence type="ECO:0000313" key="3">
    <source>
        <dbReference type="EMBL" id="TJW09967.1"/>
    </source>
</evidence>
<keyword evidence="4" id="KW-1185">Reference proteome</keyword>
<dbReference type="AlphaFoldDB" id="A0A4T9T715"/>